<keyword evidence="3" id="KW-1185">Reference proteome</keyword>
<protein>
    <submittedName>
        <fullName evidence="2">Uncharacterized protein</fullName>
    </submittedName>
</protein>
<reference evidence="2 3" key="1">
    <citation type="submission" date="2015-01" db="EMBL/GenBank/DDBJ databases">
        <title>Enhanced salinomycin production by adjusting the supply of polyketide extender units in Streptomyce albus DSM 41398.</title>
        <authorList>
            <person name="Lu C."/>
        </authorList>
    </citation>
    <scope>NUCLEOTIDE SEQUENCE [LARGE SCALE GENOMIC DNA]</scope>
    <source>
        <strain evidence="3">ATCC 21838 / DSM 41398 / FERM P-419 / JCM 4703 / NBRC 107858</strain>
    </source>
</reference>
<evidence type="ECO:0000256" key="1">
    <source>
        <dbReference type="SAM" id="MobiDB-lite"/>
    </source>
</evidence>
<gene>
    <name evidence="2" type="ORF">SLNWT_3106</name>
</gene>
<sequence length="120" mass="13120">MGHVFLLWCGAAGGPTAGTAGRANRPRAGRSRGRRRTGTWRWEGAAGGGTAPGPPFTERGVRTLQRPWQPRSTRTNPSDQNRWEKKADEGQGKRPARRRAGRPGPRDGLPTAVNMPLTWQ</sequence>
<feature type="compositionally biased region" description="Basic and acidic residues" evidence="1">
    <location>
        <begin position="81"/>
        <end position="92"/>
    </location>
</feature>
<dbReference type="AlphaFoldDB" id="A0A0B5EZJ9"/>
<feature type="region of interest" description="Disordered" evidence="1">
    <location>
        <begin position="10"/>
        <end position="120"/>
    </location>
</feature>
<feature type="compositionally biased region" description="Polar residues" evidence="1">
    <location>
        <begin position="70"/>
        <end position="80"/>
    </location>
</feature>
<evidence type="ECO:0000313" key="3">
    <source>
        <dbReference type="Proteomes" id="UP000031523"/>
    </source>
</evidence>
<accession>A0A0B5EZJ9</accession>
<dbReference type="KEGG" id="sals:SLNWT_3106"/>
<proteinExistence type="predicted"/>
<dbReference type="Proteomes" id="UP000031523">
    <property type="component" value="Chromosome"/>
</dbReference>
<evidence type="ECO:0000313" key="2">
    <source>
        <dbReference type="EMBL" id="AJE83482.1"/>
    </source>
</evidence>
<organism evidence="2 3">
    <name type="scientific">Streptomyces albus (strain ATCC 21838 / DSM 41398 / FERM P-419 / JCM 4703 / NBRC 107858)</name>
    <dbReference type="NCBI Taxonomy" id="1081613"/>
    <lineage>
        <taxon>Bacteria</taxon>
        <taxon>Bacillati</taxon>
        <taxon>Actinomycetota</taxon>
        <taxon>Actinomycetes</taxon>
        <taxon>Kitasatosporales</taxon>
        <taxon>Streptomycetaceae</taxon>
        <taxon>Streptomyces</taxon>
    </lineage>
</organism>
<dbReference type="EMBL" id="CP010519">
    <property type="protein sequence ID" value="AJE83482.1"/>
    <property type="molecule type" value="Genomic_DNA"/>
</dbReference>
<name>A0A0B5EZJ9_STRA4</name>
<feature type="compositionally biased region" description="Basic residues" evidence="1">
    <location>
        <begin position="24"/>
        <end position="38"/>
    </location>
</feature>